<sequence>MAMLLDTLESGRERRPDETGTRPARPEFGSEAGTGRLAGYALW</sequence>
<reference evidence="3" key="1">
    <citation type="journal article" date="2019" name="Int. J. Syst. Evol. Microbiol.">
        <title>The Global Catalogue of Microorganisms (GCM) 10K type strain sequencing project: providing services to taxonomists for standard genome sequencing and annotation.</title>
        <authorList>
            <consortium name="The Broad Institute Genomics Platform"/>
            <consortium name="The Broad Institute Genome Sequencing Center for Infectious Disease"/>
            <person name="Wu L."/>
            <person name="Ma J."/>
        </authorList>
    </citation>
    <scope>NUCLEOTIDE SEQUENCE [LARGE SCALE GENOMIC DNA]</scope>
    <source>
        <strain evidence="3">KCTC 62195</strain>
    </source>
</reference>
<dbReference type="RefSeq" id="WP_377812660.1">
    <property type="nucleotide sequence ID" value="NZ_JBHRSJ010000002.1"/>
</dbReference>
<protein>
    <submittedName>
        <fullName evidence="2">Uncharacterized protein</fullName>
    </submittedName>
</protein>
<feature type="compositionally biased region" description="Basic and acidic residues" evidence="1">
    <location>
        <begin position="9"/>
        <end position="20"/>
    </location>
</feature>
<proteinExistence type="predicted"/>
<evidence type="ECO:0000313" key="2">
    <source>
        <dbReference type="EMBL" id="MFC2971077.1"/>
    </source>
</evidence>
<dbReference type="EMBL" id="JBHRSJ010000002">
    <property type="protein sequence ID" value="MFC2971077.1"/>
    <property type="molecule type" value="Genomic_DNA"/>
</dbReference>
<evidence type="ECO:0000313" key="3">
    <source>
        <dbReference type="Proteomes" id="UP001595457"/>
    </source>
</evidence>
<gene>
    <name evidence="2" type="ORF">ACFOJE_02445</name>
</gene>
<accession>A0ABV7AQU0</accession>
<feature type="region of interest" description="Disordered" evidence="1">
    <location>
        <begin position="1"/>
        <end position="33"/>
    </location>
</feature>
<evidence type="ECO:0000256" key="1">
    <source>
        <dbReference type="SAM" id="MobiDB-lite"/>
    </source>
</evidence>
<keyword evidence="3" id="KW-1185">Reference proteome</keyword>
<name>A0ABV7AQU0_9GAMM</name>
<dbReference type="Proteomes" id="UP001595457">
    <property type="component" value="Unassembled WGS sequence"/>
</dbReference>
<organism evidence="2 3">
    <name type="scientific">Azotobacter bryophylli</name>
    <dbReference type="NCBI Taxonomy" id="1986537"/>
    <lineage>
        <taxon>Bacteria</taxon>
        <taxon>Pseudomonadati</taxon>
        <taxon>Pseudomonadota</taxon>
        <taxon>Gammaproteobacteria</taxon>
        <taxon>Pseudomonadales</taxon>
        <taxon>Pseudomonadaceae</taxon>
        <taxon>Azotobacter</taxon>
    </lineage>
</organism>
<comment type="caution">
    <text evidence="2">The sequence shown here is derived from an EMBL/GenBank/DDBJ whole genome shotgun (WGS) entry which is preliminary data.</text>
</comment>